<accession>A0ABV5YC64</accession>
<dbReference type="RefSeq" id="WP_378196292.1">
    <property type="nucleotide sequence ID" value="NZ_JBHLZP010000025.1"/>
</dbReference>
<evidence type="ECO:0000259" key="3">
    <source>
        <dbReference type="Pfam" id="PF08450"/>
    </source>
</evidence>
<organism evidence="4 5">
    <name type="scientific">Actinoallomurus acaciae</name>
    <dbReference type="NCBI Taxonomy" id="502577"/>
    <lineage>
        <taxon>Bacteria</taxon>
        <taxon>Bacillati</taxon>
        <taxon>Actinomycetota</taxon>
        <taxon>Actinomycetes</taxon>
        <taxon>Streptosporangiales</taxon>
        <taxon>Thermomonosporaceae</taxon>
        <taxon>Actinoallomurus</taxon>
    </lineage>
</organism>
<dbReference type="Pfam" id="PF08450">
    <property type="entry name" value="SGL"/>
    <property type="match status" value="1"/>
</dbReference>
<feature type="domain" description="SMP-30/Gluconolactonase/LRE-like region" evidence="3">
    <location>
        <begin position="20"/>
        <end position="272"/>
    </location>
</feature>
<dbReference type="Proteomes" id="UP001589627">
    <property type="component" value="Unassembled WGS sequence"/>
</dbReference>
<dbReference type="InterPro" id="IPR005511">
    <property type="entry name" value="SMP-30"/>
</dbReference>
<gene>
    <name evidence="4" type="ORF">ACFFNX_05750</name>
</gene>
<dbReference type="Gene3D" id="2.120.10.30">
    <property type="entry name" value="TolB, C-terminal domain"/>
    <property type="match status" value="1"/>
</dbReference>
<keyword evidence="2" id="KW-0378">Hydrolase</keyword>
<dbReference type="PRINTS" id="PR01790">
    <property type="entry name" value="SMP30FAMILY"/>
</dbReference>
<evidence type="ECO:0000256" key="2">
    <source>
        <dbReference type="ARBA" id="ARBA00022801"/>
    </source>
</evidence>
<dbReference type="SUPFAM" id="SSF63829">
    <property type="entry name" value="Calcium-dependent phosphotriesterase"/>
    <property type="match status" value="1"/>
</dbReference>
<dbReference type="InterPro" id="IPR051262">
    <property type="entry name" value="SMP-30/CGR1_Lactonase"/>
</dbReference>
<comment type="similarity">
    <text evidence="1">Belongs to the SMP-30/CGR1 family.</text>
</comment>
<protein>
    <submittedName>
        <fullName evidence="4">SMP-30/gluconolactonase/LRE family protein</fullName>
    </submittedName>
</protein>
<dbReference type="PANTHER" id="PTHR47572:SF4">
    <property type="entry name" value="LACTONASE DRP35"/>
    <property type="match status" value="1"/>
</dbReference>
<evidence type="ECO:0000256" key="1">
    <source>
        <dbReference type="ARBA" id="ARBA00008853"/>
    </source>
</evidence>
<evidence type="ECO:0000313" key="4">
    <source>
        <dbReference type="EMBL" id="MFB9831692.1"/>
    </source>
</evidence>
<keyword evidence="5" id="KW-1185">Reference proteome</keyword>
<dbReference type="InterPro" id="IPR013658">
    <property type="entry name" value="SGL"/>
</dbReference>
<evidence type="ECO:0000313" key="5">
    <source>
        <dbReference type="Proteomes" id="UP001589627"/>
    </source>
</evidence>
<dbReference type="InterPro" id="IPR011042">
    <property type="entry name" value="6-blade_b-propeller_TolB-like"/>
</dbReference>
<sequence>MTERPGREPTLLAEGFHFLEGPRWREGRLYASDFYDRHVWSFTPDGTGERIIEVPGQPSGLGFDPQGRLLVVSMLDQRLLRWEEGTLLEAADLSGLAIGPANDMVVDEAGGAYVGSFGVPDPSRPSRIVATNLVRVEPDGSTWPAATGVVFPNGVVITPDGRTLLVAETFAARITAFDRAPDGSLSGRRVWADFGGGTEFYDLEEATERQPVLPDGMTLDAEGCLWVADAKGKGAMRVREGGEVIDRVDTGDLSVFALTLGGVDRRTLFLCAAPPFGTTDPAAVRLSALFSCAVDVPGAGRP</sequence>
<dbReference type="EMBL" id="JBHLZP010000025">
    <property type="protein sequence ID" value="MFB9831692.1"/>
    <property type="molecule type" value="Genomic_DNA"/>
</dbReference>
<proteinExistence type="inferred from homology"/>
<name>A0ABV5YC64_9ACTN</name>
<comment type="caution">
    <text evidence="4">The sequence shown here is derived from an EMBL/GenBank/DDBJ whole genome shotgun (WGS) entry which is preliminary data.</text>
</comment>
<reference evidence="4 5" key="1">
    <citation type="submission" date="2024-09" db="EMBL/GenBank/DDBJ databases">
        <authorList>
            <person name="Sun Q."/>
            <person name="Mori K."/>
        </authorList>
    </citation>
    <scope>NUCLEOTIDE SEQUENCE [LARGE SCALE GENOMIC DNA]</scope>
    <source>
        <strain evidence="4 5">TBRC 0563</strain>
    </source>
</reference>
<dbReference type="PANTHER" id="PTHR47572">
    <property type="entry name" value="LIPOPROTEIN-RELATED"/>
    <property type="match status" value="1"/>
</dbReference>